<protein>
    <submittedName>
        <fullName evidence="2">Uncharacterized protein</fullName>
    </submittedName>
</protein>
<evidence type="ECO:0000313" key="2">
    <source>
        <dbReference type="EMBL" id="KAK4188014.1"/>
    </source>
</evidence>
<sequence length="229" mass="25407">MAARGKGLVVSWLYLGWRVDGFPSYGRGRQGVVVICQKTPSRQPYSEDRQPQSLPSHRLVPESATRFNKKIEYGSPACPQHPPPELSGNPHPVLVIVHPESVDNGFPKTRIRGVYFTPVPARVCIGSEYSGANGLRTKPLGGNFHKSSPYVVYFLFLETNKKALPGSLHPTGSRFARPKRLAHPWVWCQAYGWFGREIFPQGVEDVAIIFRGELQLQGDPLDSNASSSL</sequence>
<reference evidence="2" key="1">
    <citation type="journal article" date="2023" name="Mol. Phylogenet. Evol.">
        <title>Genome-scale phylogeny and comparative genomics of the fungal order Sordariales.</title>
        <authorList>
            <person name="Hensen N."/>
            <person name="Bonometti L."/>
            <person name="Westerberg I."/>
            <person name="Brannstrom I.O."/>
            <person name="Guillou S."/>
            <person name="Cros-Aarteil S."/>
            <person name="Calhoun S."/>
            <person name="Haridas S."/>
            <person name="Kuo A."/>
            <person name="Mondo S."/>
            <person name="Pangilinan J."/>
            <person name="Riley R."/>
            <person name="LaButti K."/>
            <person name="Andreopoulos B."/>
            <person name="Lipzen A."/>
            <person name="Chen C."/>
            <person name="Yan M."/>
            <person name="Daum C."/>
            <person name="Ng V."/>
            <person name="Clum A."/>
            <person name="Steindorff A."/>
            <person name="Ohm R.A."/>
            <person name="Martin F."/>
            <person name="Silar P."/>
            <person name="Natvig D.O."/>
            <person name="Lalanne C."/>
            <person name="Gautier V."/>
            <person name="Ament-Velasquez S.L."/>
            <person name="Kruys A."/>
            <person name="Hutchinson M.I."/>
            <person name="Powell A.J."/>
            <person name="Barry K."/>
            <person name="Miller A.N."/>
            <person name="Grigoriev I.V."/>
            <person name="Debuchy R."/>
            <person name="Gladieux P."/>
            <person name="Hiltunen Thoren M."/>
            <person name="Johannesson H."/>
        </authorList>
    </citation>
    <scope>NUCLEOTIDE SEQUENCE</scope>
    <source>
        <strain evidence="2">PSN309</strain>
    </source>
</reference>
<evidence type="ECO:0000313" key="3">
    <source>
        <dbReference type="Proteomes" id="UP001302126"/>
    </source>
</evidence>
<dbReference type="EMBL" id="MU864394">
    <property type="protein sequence ID" value="KAK4188014.1"/>
    <property type="molecule type" value="Genomic_DNA"/>
</dbReference>
<name>A0AAN6WTR6_9PEZI</name>
<gene>
    <name evidence="2" type="ORF">QBC35DRAFT_497569</name>
</gene>
<dbReference type="Proteomes" id="UP001302126">
    <property type="component" value="Unassembled WGS sequence"/>
</dbReference>
<proteinExistence type="predicted"/>
<dbReference type="AlphaFoldDB" id="A0AAN6WTR6"/>
<accession>A0AAN6WTR6</accession>
<evidence type="ECO:0000256" key="1">
    <source>
        <dbReference type="SAM" id="MobiDB-lite"/>
    </source>
</evidence>
<organism evidence="2 3">
    <name type="scientific">Podospora australis</name>
    <dbReference type="NCBI Taxonomy" id="1536484"/>
    <lineage>
        <taxon>Eukaryota</taxon>
        <taxon>Fungi</taxon>
        <taxon>Dikarya</taxon>
        <taxon>Ascomycota</taxon>
        <taxon>Pezizomycotina</taxon>
        <taxon>Sordariomycetes</taxon>
        <taxon>Sordariomycetidae</taxon>
        <taxon>Sordariales</taxon>
        <taxon>Podosporaceae</taxon>
        <taxon>Podospora</taxon>
    </lineage>
</organism>
<reference evidence="2" key="2">
    <citation type="submission" date="2023-05" db="EMBL/GenBank/DDBJ databases">
        <authorList>
            <consortium name="Lawrence Berkeley National Laboratory"/>
            <person name="Steindorff A."/>
            <person name="Hensen N."/>
            <person name="Bonometti L."/>
            <person name="Westerberg I."/>
            <person name="Brannstrom I.O."/>
            <person name="Guillou S."/>
            <person name="Cros-Aarteil S."/>
            <person name="Calhoun S."/>
            <person name="Haridas S."/>
            <person name="Kuo A."/>
            <person name="Mondo S."/>
            <person name="Pangilinan J."/>
            <person name="Riley R."/>
            <person name="Labutti K."/>
            <person name="Andreopoulos B."/>
            <person name="Lipzen A."/>
            <person name="Chen C."/>
            <person name="Yanf M."/>
            <person name="Daum C."/>
            <person name="Ng V."/>
            <person name="Clum A."/>
            <person name="Ohm R."/>
            <person name="Martin F."/>
            <person name="Silar P."/>
            <person name="Natvig D."/>
            <person name="Lalanne C."/>
            <person name="Gautier V."/>
            <person name="Ament-Velasquez S.L."/>
            <person name="Kruys A."/>
            <person name="Hutchinson M.I."/>
            <person name="Powell A.J."/>
            <person name="Barry K."/>
            <person name="Miller A.N."/>
            <person name="Grigoriev I.V."/>
            <person name="Debuchy R."/>
            <person name="Gladieux P."/>
            <person name="Thoren M.H."/>
            <person name="Johannesson H."/>
        </authorList>
    </citation>
    <scope>NUCLEOTIDE SEQUENCE</scope>
    <source>
        <strain evidence="2">PSN309</strain>
    </source>
</reference>
<keyword evidence="3" id="KW-1185">Reference proteome</keyword>
<feature type="region of interest" description="Disordered" evidence="1">
    <location>
        <begin position="41"/>
        <end position="60"/>
    </location>
</feature>
<comment type="caution">
    <text evidence="2">The sequence shown here is derived from an EMBL/GenBank/DDBJ whole genome shotgun (WGS) entry which is preliminary data.</text>
</comment>